<dbReference type="AlphaFoldDB" id="A0A4R4ULD5"/>
<comment type="caution">
    <text evidence="2">The sequence shown here is derived from an EMBL/GenBank/DDBJ whole genome shotgun (WGS) entry which is preliminary data.</text>
</comment>
<dbReference type="Pfam" id="PF18154">
    <property type="entry name" value="pPIWI_RE_REase"/>
    <property type="match status" value="1"/>
</dbReference>
<dbReference type="InterPro" id="IPR040828">
    <property type="entry name" value="pPIWI_RE_REase"/>
</dbReference>
<accession>A0A4R4ULD5</accession>
<name>A0A4R4ULD5_9ACTN</name>
<dbReference type="Proteomes" id="UP000295258">
    <property type="component" value="Unassembled WGS sequence"/>
</dbReference>
<sequence length="418" mass="46944">MASAPSDEDVDFAEAEALSLLNTAFLLAGEALTAPDLAPEERLTTLTECHGDVRAALGPQTRLPFREFRAKLRGPIRDMLPSWISMDGLEGVRILDADGYVTEDAFDLRWENAELLNMIKRLRDFSGGRVSADQLRNHLAQQEVFEAISGRGPEQYVRDRMNLIEYPAGNTEELSDLGLPLKAVGFYTDISYQSLYRGWWFPCPVCRWPMKVTEYRSSGRDYGKAECFYPRHAETGAAYYFRPTDGGPPTLQPFAEVIRPTPREAPLHLTVPDEPPQARSSDGCRALTRGVWRYTTVPGLAELRLHRELKRRLDGTGAEVRLWPMSDAYDHLVTVPRPGGEKMQFKADLKDYTHVHTLGKTIHQAAGDRGGATYLVVPDHRVEQISLLNAICKKYKMQALTATDFAETVCTKVGVEWI</sequence>
<gene>
    <name evidence="2" type="ORF">E1292_43020</name>
</gene>
<reference evidence="2 3" key="1">
    <citation type="submission" date="2019-03" db="EMBL/GenBank/DDBJ databases">
        <title>Draft genome sequences of novel Actinobacteria.</title>
        <authorList>
            <person name="Sahin N."/>
            <person name="Ay H."/>
            <person name="Saygin H."/>
        </authorList>
    </citation>
    <scope>NUCLEOTIDE SEQUENCE [LARGE SCALE GENOMIC DNA]</scope>
    <source>
        <strain evidence="2 3">KC310</strain>
    </source>
</reference>
<evidence type="ECO:0000313" key="2">
    <source>
        <dbReference type="EMBL" id="TDC91036.1"/>
    </source>
</evidence>
<feature type="domain" description="REase associating with pPIWI RE" evidence="1">
    <location>
        <begin position="299"/>
        <end position="415"/>
    </location>
</feature>
<dbReference type="EMBL" id="SMKO01000211">
    <property type="protein sequence ID" value="TDC91036.1"/>
    <property type="molecule type" value="Genomic_DNA"/>
</dbReference>
<evidence type="ECO:0000313" key="3">
    <source>
        <dbReference type="Proteomes" id="UP000295258"/>
    </source>
</evidence>
<protein>
    <recommendedName>
        <fullName evidence="1">REase associating with pPIWI RE domain-containing protein</fullName>
    </recommendedName>
</protein>
<organism evidence="2 3">
    <name type="scientific">Nonomuraea deserti</name>
    <dbReference type="NCBI Taxonomy" id="1848322"/>
    <lineage>
        <taxon>Bacteria</taxon>
        <taxon>Bacillati</taxon>
        <taxon>Actinomycetota</taxon>
        <taxon>Actinomycetes</taxon>
        <taxon>Streptosporangiales</taxon>
        <taxon>Streptosporangiaceae</taxon>
        <taxon>Nonomuraea</taxon>
    </lineage>
</organism>
<dbReference type="RefSeq" id="WP_132605277.1">
    <property type="nucleotide sequence ID" value="NZ_SMKO01000211.1"/>
</dbReference>
<proteinExistence type="predicted"/>
<evidence type="ECO:0000259" key="1">
    <source>
        <dbReference type="Pfam" id="PF18154"/>
    </source>
</evidence>
<keyword evidence="3" id="KW-1185">Reference proteome</keyword>